<gene>
    <name evidence="1" type="ORF">EPUS_00383</name>
</gene>
<keyword evidence="2" id="KW-1185">Reference proteome</keyword>
<evidence type="ECO:0000313" key="1">
    <source>
        <dbReference type="EMBL" id="ERF70195.1"/>
    </source>
</evidence>
<sequence length="192" mass="21580">MAASDVYKISRAHNDTILQPHIIRRFESSARVRSCSLEALSLSTSAKERLPFWDKNEMLFTLGHILIKPGYPRSTEKLALSSERDVNGQCGLTTSILTAARLHNETHEGAGFHYAPAVNGCLNFDFGDSQEAKSKVGFVHHVIGPLEEAYQILLMSRHSADDQRAEYLPLVWECSYWSRLGLHFKLFTGCLN</sequence>
<protein>
    <submittedName>
        <fullName evidence="1">Uncharacterized protein</fullName>
    </submittedName>
</protein>
<organism evidence="1 2">
    <name type="scientific">Endocarpon pusillum (strain Z07020 / HMAS-L-300199)</name>
    <name type="common">Lichen-forming fungus</name>
    <dbReference type="NCBI Taxonomy" id="1263415"/>
    <lineage>
        <taxon>Eukaryota</taxon>
        <taxon>Fungi</taxon>
        <taxon>Dikarya</taxon>
        <taxon>Ascomycota</taxon>
        <taxon>Pezizomycotina</taxon>
        <taxon>Eurotiomycetes</taxon>
        <taxon>Chaetothyriomycetidae</taxon>
        <taxon>Verrucariales</taxon>
        <taxon>Verrucariaceae</taxon>
        <taxon>Endocarpon</taxon>
    </lineage>
</organism>
<dbReference type="RefSeq" id="XP_007804230.1">
    <property type="nucleotide sequence ID" value="XM_007806039.1"/>
</dbReference>
<proteinExistence type="predicted"/>
<name>U1HJ26_ENDPU</name>
<accession>U1HJ26</accession>
<dbReference type="EMBL" id="KE721353">
    <property type="protein sequence ID" value="ERF70195.1"/>
    <property type="molecule type" value="Genomic_DNA"/>
</dbReference>
<dbReference type="AlphaFoldDB" id="U1HJ26"/>
<dbReference type="GeneID" id="19235445"/>
<dbReference type="HOGENOM" id="CLU_1415153_0_0_1"/>
<evidence type="ECO:0000313" key="2">
    <source>
        <dbReference type="Proteomes" id="UP000019373"/>
    </source>
</evidence>
<reference evidence="2" key="1">
    <citation type="journal article" date="2014" name="BMC Genomics">
        <title>Genome characteristics reveal the impact of lichenization on lichen-forming fungus Endocarpon pusillum Hedwig (Verrucariales, Ascomycota).</title>
        <authorList>
            <person name="Wang Y.-Y."/>
            <person name="Liu B."/>
            <person name="Zhang X.-Y."/>
            <person name="Zhou Q.-M."/>
            <person name="Zhang T."/>
            <person name="Li H."/>
            <person name="Yu Y.-F."/>
            <person name="Zhang X.-L."/>
            <person name="Hao X.-Y."/>
            <person name="Wang M."/>
            <person name="Wang L."/>
            <person name="Wei J.-C."/>
        </authorList>
    </citation>
    <scope>NUCLEOTIDE SEQUENCE [LARGE SCALE GENOMIC DNA]</scope>
    <source>
        <strain evidence="2">Z07020 / HMAS-L-300199</strain>
    </source>
</reference>
<dbReference type="Proteomes" id="UP000019373">
    <property type="component" value="Unassembled WGS sequence"/>
</dbReference>